<comment type="caution">
    <text evidence="1">The sequence shown here is derived from an EMBL/GenBank/DDBJ whole genome shotgun (WGS) entry which is preliminary data.</text>
</comment>
<dbReference type="RefSeq" id="WP_059345169.1">
    <property type="nucleotide sequence ID" value="NZ_LNOI01000004.1"/>
</dbReference>
<dbReference type="Proteomes" id="UP000064412">
    <property type="component" value="Unassembled WGS sequence"/>
</dbReference>
<name>A0ABD4DKA5_ELIMR</name>
<gene>
    <name evidence="1" type="ORF">ATB95_12380</name>
</gene>
<reference evidence="1 2" key="1">
    <citation type="submission" date="2015-11" db="EMBL/GenBank/DDBJ databases">
        <authorList>
            <person name="Nicholson A.C."/>
            <person name="Humrighouse B.W."/>
            <person name="Graziano J."/>
            <person name="Lasker B."/>
            <person name="Whitney A.M."/>
            <person name="Mcquiston J.R."/>
        </authorList>
    </citation>
    <scope>NUCLEOTIDE SEQUENCE [LARGE SCALE GENOMIC DNA]</scope>
    <source>
        <strain evidence="1 2">G4071</strain>
    </source>
</reference>
<protein>
    <recommendedName>
        <fullName evidence="3">Restriction endonuclease type IV Mrr domain-containing protein</fullName>
    </recommendedName>
</protein>
<evidence type="ECO:0000313" key="2">
    <source>
        <dbReference type="Proteomes" id="UP000064412"/>
    </source>
</evidence>
<evidence type="ECO:0008006" key="3">
    <source>
        <dbReference type="Google" id="ProtNLM"/>
    </source>
</evidence>
<dbReference type="Gene3D" id="3.40.50.300">
    <property type="entry name" value="P-loop containing nucleotide triphosphate hydrolases"/>
    <property type="match status" value="1"/>
</dbReference>
<dbReference type="InterPro" id="IPR027417">
    <property type="entry name" value="P-loop_NTPase"/>
</dbReference>
<dbReference type="AlphaFoldDB" id="A0ABD4DKA5"/>
<organism evidence="1 2">
    <name type="scientific">Elizabethkingia miricola</name>
    <name type="common">Chryseobacterium miricola</name>
    <dbReference type="NCBI Taxonomy" id="172045"/>
    <lineage>
        <taxon>Bacteria</taxon>
        <taxon>Pseudomonadati</taxon>
        <taxon>Bacteroidota</taxon>
        <taxon>Flavobacteriia</taxon>
        <taxon>Flavobacteriales</taxon>
        <taxon>Weeksellaceae</taxon>
        <taxon>Elizabethkingia</taxon>
    </lineage>
</organism>
<dbReference type="SUPFAM" id="SSF52540">
    <property type="entry name" value="P-loop containing nucleoside triphosphate hydrolases"/>
    <property type="match status" value="1"/>
</dbReference>
<evidence type="ECO:0000313" key="1">
    <source>
        <dbReference type="EMBL" id="KUY17170.1"/>
    </source>
</evidence>
<accession>A0ABD4DKA5</accession>
<proteinExistence type="predicted"/>
<sequence>MNRDWRDFKALKGNMAGARDAFEDSCKELFRKLYPEYHVAKMRVAQGDGGIDIFIGNYGKEPIIVVQCKFFLDDFGSGQKQQIKDSFKKAAESEEFEVKEWILCMPYVFNQKENEWYFEWRNKEITRLCKENTFIQFKDGDELISLMKEYGIYDTVFEMTDSQNIQTILDLLTPSKSNREISSDIKTVLFNNYTERCNDYYYERDIDRSFKNHLGLNNIWVFGESGKGKTAFLNRNLIFNKIQFCYCDLSPLTIENADQILEEIILNIEDKFQVSRSETETNLIKQISELLIKECYKDLVIVIDELSVFSIDLIKDIIKKLTQLVVYYNNKIPDGNLKFIISTIHNPKHNSDNFPKATEYFQFISCDDWNNDLSKLFDLINHGLNHSLTEYKNEVIDAASNSPRILKSIFRKVILLKEINQENVSDAIKMVKSEIVS</sequence>
<dbReference type="EMBL" id="LNOI01000004">
    <property type="protein sequence ID" value="KUY17170.1"/>
    <property type="molecule type" value="Genomic_DNA"/>
</dbReference>